<sequence>MGNLFSSTPPSRPLAAGLGPALGLVELCHGAVSGAPRERRLLVGRVASRMAYLHHAAAPGAVPSPAAAVVPLPAVSRASGGAPFLALFLKLPVGSPSALGIFLGIPPASSGSPFLAFGVNLAAEATGGAAASAALGPIPAELNMSAGVPAASTSASAFARLDRDSAAIKGSRLPAAPLTPRQAESYGHATGEVGVGSFLGSGAPSETRGLGAAVSSLPRDPLSDSRPPAVADAPGNAFSQQLILPPSRAISWKIAGIDSPLPASVDFLIDKHLWNIIDSRDGLLLMEPKFGGNHFLVCNPLLKTRIDVPAPDNIPPMYTLLVAGLVPEGRASWRIITLFGCYVKSLSRTQERCWLGSFSCTNKSWEGQHQQLHCDLPDCRMGIKPPSILTGGYWNVLIFNKNILSVHLDTLTLARRKLPFDRITFNLSSSFAEKNCLLLLDGLISIDIESGSVSLPFMVDFDARLADLVPYEMAWPPKPRLQKVVQVENLIDLESDCFNQVLRAIRC</sequence>
<evidence type="ECO:0000313" key="2">
    <source>
        <dbReference type="EMBL" id="TVU29526.1"/>
    </source>
</evidence>
<name>A0A5J9V0T3_9POAL</name>
<keyword evidence="3" id="KW-1185">Reference proteome</keyword>
<evidence type="ECO:0000313" key="3">
    <source>
        <dbReference type="Proteomes" id="UP000324897"/>
    </source>
</evidence>
<proteinExistence type="predicted"/>
<feature type="non-terminal residue" evidence="2">
    <location>
        <position position="1"/>
    </location>
</feature>
<dbReference type="Gramene" id="TVU29526">
    <property type="protein sequence ID" value="TVU29526"/>
    <property type="gene ID" value="EJB05_21096"/>
</dbReference>
<dbReference type="Proteomes" id="UP000324897">
    <property type="component" value="Chromosome 1"/>
</dbReference>
<comment type="caution">
    <text evidence="2">The sequence shown here is derived from an EMBL/GenBank/DDBJ whole genome shotgun (WGS) entry which is preliminary data.</text>
</comment>
<dbReference type="AlphaFoldDB" id="A0A5J9V0T3"/>
<accession>A0A5J9V0T3</accession>
<feature type="region of interest" description="Disordered" evidence="1">
    <location>
        <begin position="209"/>
        <end position="230"/>
    </location>
</feature>
<reference evidence="2 3" key="1">
    <citation type="journal article" date="2019" name="Sci. Rep.">
        <title>A high-quality genome of Eragrostis curvula grass provides insights into Poaceae evolution and supports new strategies to enhance forage quality.</title>
        <authorList>
            <person name="Carballo J."/>
            <person name="Santos B.A.C.M."/>
            <person name="Zappacosta D."/>
            <person name="Garbus I."/>
            <person name="Selva J.P."/>
            <person name="Gallo C.A."/>
            <person name="Diaz A."/>
            <person name="Albertini E."/>
            <person name="Caccamo M."/>
            <person name="Echenique V."/>
        </authorList>
    </citation>
    <scope>NUCLEOTIDE SEQUENCE [LARGE SCALE GENOMIC DNA]</scope>
    <source>
        <strain evidence="3">cv. Victoria</strain>
        <tissue evidence="2">Leaf</tissue>
    </source>
</reference>
<evidence type="ECO:0000256" key="1">
    <source>
        <dbReference type="SAM" id="MobiDB-lite"/>
    </source>
</evidence>
<gene>
    <name evidence="2" type="ORF">EJB05_21096</name>
</gene>
<dbReference type="EMBL" id="RWGY01000011">
    <property type="protein sequence ID" value="TVU29526.1"/>
    <property type="molecule type" value="Genomic_DNA"/>
</dbReference>
<organism evidence="2 3">
    <name type="scientific">Eragrostis curvula</name>
    <name type="common">weeping love grass</name>
    <dbReference type="NCBI Taxonomy" id="38414"/>
    <lineage>
        <taxon>Eukaryota</taxon>
        <taxon>Viridiplantae</taxon>
        <taxon>Streptophyta</taxon>
        <taxon>Embryophyta</taxon>
        <taxon>Tracheophyta</taxon>
        <taxon>Spermatophyta</taxon>
        <taxon>Magnoliopsida</taxon>
        <taxon>Liliopsida</taxon>
        <taxon>Poales</taxon>
        <taxon>Poaceae</taxon>
        <taxon>PACMAD clade</taxon>
        <taxon>Chloridoideae</taxon>
        <taxon>Eragrostideae</taxon>
        <taxon>Eragrostidinae</taxon>
        <taxon>Eragrostis</taxon>
    </lineage>
</organism>
<protein>
    <submittedName>
        <fullName evidence="2">Uncharacterized protein</fullName>
    </submittedName>
</protein>